<evidence type="ECO:0000313" key="3">
    <source>
        <dbReference type="WBParaSite" id="GPUH_0000806001-mRNA-1"/>
    </source>
</evidence>
<proteinExistence type="predicted"/>
<accession>A0A183DH60</accession>
<dbReference type="WBParaSite" id="GPUH_0000806001-mRNA-1">
    <property type="protein sequence ID" value="GPUH_0000806001-mRNA-1"/>
    <property type="gene ID" value="GPUH_0000806001"/>
</dbReference>
<evidence type="ECO:0000313" key="1">
    <source>
        <dbReference type="EMBL" id="VDK60616.1"/>
    </source>
</evidence>
<dbReference type="Proteomes" id="UP000271098">
    <property type="component" value="Unassembled WGS sequence"/>
</dbReference>
<protein>
    <submittedName>
        <fullName evidence="3">3Beta_HSD domain-containing protein</fullName>
    </submittedName>
</protein>
<dbReference type="OrthoDB" id="2735536at2759"/>
<dbReference type="EMBL" id="UYRT01022488">
    <property type="protein sequence ID" value="VDK60616.1"/>
    <property type="molecule type" value="Genomic_DNA"/>
</dbReference>
<evidence type="ECO:0000313" key="2">
    <source>
        <dbReference type="Proteomes" id="UP000271098"/>
    </source>
</evidence>
<gene>
    <name evidence="1" type="ORF">GPUH_LOCUS8050</name>
</gene>
<organism evidence="3">
    <name type="scientific">Gongylonema pulchrum</name>
    <dbReference type="NCBI Taxonomy" id="637853"/>
    <lineage>
        <taxon>Eukaryota</taxon>
        <taxon>Metazoa</taxon>
        <taxon>Ecdysozoa</taxon>
        <taxon>Nematoda</taxon>
        <taxon>Chromadorea</taxon>
        <taxon>Rhabditida</taxon>
        <taxon>Spirurina</taxon>
        <taxon>Spiruromorpha</taxon>
        <taxon>Spiruroidea</taxon>
        <taxon>Gongylonematidae</taxon>
        <taxon>Gongylonema</taxon>
    </lineage>
</organism>
<name>A0A183DH60_9BILA</name>
<reference evidence="1 2" key="2">
    <citation type="submission" date="2018-11" db="EMBL/GenBank/DDBJ databases">
        <authorList>
            <consortium name="Pathogen Informatics"/>
        </authorList>
    </citation>
    <scope>NUCLEOTIDE SEQUENCE [LARGE SCALE GENOMIC DNA]</scope>
</reference>
<sequence>MSLSSSSLSGEIVAVTGGSGFLAQHLIAHLQHSQLRQNTTEVSGIPILEIRIIDRKPFNKFLVQLLQPNDSTIPHFWQLMIKTSSRTDLVVRGAAYLLLVQQCLLSLIMFGTCSTILKS</sequence>
<reference evidence="3" key="1">
    <citation type="submission" date="2016-06" db="UniProtKB">
        <authorList>
            <consortium name="WormBaseParasite"/>
        </authorList>
    </citation>
    <scope>IDENTIFICATION</scope>
</reference>
<dbReference type="AlphaFoldDB" id="A0A183DH60"/>
<keyword evidence="2" id="KW-1185">Reference proteome</keyword>